<proteinExistence type="predicted"/>
<dbReference type="RefSeq" id="WP_036313663.1">
    <property type="nucleotide sequence ID" value="NZ_JRQD01000003.1"/>
</dbReference>
<dbReference type="STRING" id="392484.LP43_1431"/>
<protein>
    <submittedName>
        <fullName evidence="1">Uncharacterized protein</fullName>
    </submittedName>
</protein>
<dbReference type="Proteomes" id="UP000029999">
    <property type="component" value="Unassembled WGS sequence"/>
</dbReference>
<organism evidence="1 2">
    <name type="scientific">Methylophaga thiooxydans</name>
    <dbReference type="NCBI Taxonomy" id="392484"/>
    <lineage>
        <taxon>Bacteria</taxon>
        <taxon>Pseudomonadati</taxon>
        <taxon>Pseudomonadota</taxon>
        <taxon>Gammaproteobacteria</taxon>
        <taxon>Thiotrichales</taxon>
        <taxon>Piscirickettsiaceae</taxon>
        <taxon>Methylophaga</taxon>
    </lineage>
</organism>
<dbReference type="AlphaFoldDB" id="A0A0A0BG64"/>
<comment type="caution">
    <text evidence="1">The sequence shown here is derived from an EMBL/GenBank/DDBJ whole genome shotgun (WGS) entry which is preliminary data.</text>
</comment>
<name>A0A0A0BG64_9GAMM</name>
<reference evidence="1 2" key="1">
    <citation type="submission" date="2014-09" db="EMBL/GenBank/DDBJ databases">
        <authorList>
            <person name="Grob C."/>
            <person name="Taubert M."/>
            <person name="Howat A.M."/>
            <person name="Burns O.J."/>
            <person name="Dixon J.L."/>
            <person name="Chen Y."/>
            <person name="Murrell J.C."/>
        </authorList>
    </citation>
    <scope>NUCLEOTIDE SEQUENCE [LARGE SCALE GENOMIC DNA]</scope>
    <source>
        <strain evidence="1">L4</strain>
    </source>
</reference>
<accession>A0A0A0BG64</accession>
<evidence type="ECO:0000313" key="2">
    <source>
        <dbReference type="Proteomes" id="UP000029999"/>
    </source>
</evidence>
<sequence>MANINITQTHKPLVNAAIKLGDWLLSFDKLTAEDKAAIASIQKALKKLPKVNDGTLAMYGFSIEKGDETNGLVRGWDLSLEYFSHDPERQGGLELFSSFIPLPETTDPAVLTQKNLNEAYFHWPIGDVCAFIKPEQAQRWIEETSQPLAFWGEGDTLRIEIVYQDYYSDIENPLS</sequence>
<gene>
    <name evidence="1" type="ORF">LP43_1431</name>
</gene>
<dbReference type="EMBL" id="JRQD01000003">
    <property type="protein sequence ID" value="KGM06936.1"/>
    <property type="molecule type" value="Genomic_DNA"/>
</dbReference>
<evidence type="ECO:0000313" key="1">
    <source>
        <dbReference type="EMBL" id="KGM06936.1"/>
    </source>
</evidence>